<dbReference type="AlphaFoldDB" id="A1ZJD4"/>
<evidence type="ECO:0000259" key="3">
    <source>
        <dbReference type="Pfam" id="PF01555"/>
    </source>
</evidence>
<dbReference type="RefSeq" id="WP_002696165.1">
    <property type="nucleotide sequence ID" value="NZ_AAWS01000010.1"/>
</dbReference>
<gene>
    <name evidence="4" type="ORF">M23134_00554</name>
</gene>
<feature type="domain" description="DNA methylase N-4/N-6" evidence="3">
    <location>
        <begin position="21"/>
        <end position="287"/>
    </location>
</feature>
<evidence type="ECO:0000256" key="2">
    <source>
        <dbReference type="ARBA" id="ARBA00022679"/>
    </source>
</evidence>
<dbReference type="GO" id="GO:0032259">
    <property type="term" value="P:methylation"/>
    <property type="evidence" value="ECO:0007669"/>
    <property type="project" value="UniProtKB-KW"/>
</dbReference>
<dbReference type="Gene3D" id="3.40.50.150">
    <property type="entry name" value="Vaccinia Virus protein VP39"/>
    <property type="match status" value="1"/>
</dbReference>
<comment type="caution">
    <text evidence="4">The sequence shown here is derived from an EMBL/GenBank/DDBJ whole genome shotgun (WGS) entry which is preliminary data.</text>
</comment>
<evidence type="ECO:0000256" key="1">
    <source>
        <dbReference type="ARBA" id="ARBA00022603"/>
    </source>
</evidence>
<dbReference type="Proteomes" id="UP000004095">
    <property type="component" value="Unassembled WGS sequence"/>
</dbReference>
<dbReference type="InterPro" id="IPR013783">
    <property type="entry name" value="Ig-like_fold"/>
</dbReference>
<dbReference type="InterPro" id="IPR002941">
    <property type="entry name" value="DNA_methylase_N4/N6"/>
</dbReference>
<dbReference type="Pfam" id="PF01555">
    <property type="entry name" value="N6_N4_Mtase"/>
    <property type="match status" value="1"/>
</dbReference>
<keyword evidence="5" id="KW-1185">Reference proteome</keyword>
<dbReference type="InterPro" id="IPR029063">
    <property type="entry name" value="SAM-dependent_MTases_sf"/>
</dbReference>
<dbReference type="eggNOG" id="COG2189">
    <property type="taxonomic scope" value="Bacteria"/>
</dbReference>
<dbReference type="GO" id="GO:0008170">
    <property type="term" value="F:N-methyltransferase activity"/>
    <property type="evidence" value="ECO:0007669"/>
    <property type="project" value="InterPro"/>
</dbReference>
<dbReference type="OrthoDB" id="9800801at2"/>
<protein>
    <submittedName>
        <fullName evidence="4">DNA methylase domain protein</fullName>
    </submittedName>
</protein>
<dbReference type="GO" id="GO:0003677">
    <property type="term" value="F:DNA binding"/>
    <property type="evidence" value="ECO:0007669"/>
    <property type="project" value="InterPro"/>
</dbReference>
<keyword evidence="1 4" id="KW-0489">Methyltransferase</keyword>
<name>A1ZJD4_MICM2</name>
<dbReference type="Gene3D" id="2.60.40.10">
    <property type="entry name" value="Immunoglobulins"/>
    <property type="match status" value="1"/>
</dbReference>
<dbReference type="EMBL" id="AAWS01000010">
    <property type="protein sequence ID" value="EAY29670.1"/>
    <property type="molecule type" value="Genomic_DNA"/>
</dbReference>
<organism evidence="4 5">
    <name type="scientific">Microscilla marina ATCC 23134</name>
    <dbReference type="NCBI Taxonomy" id="313606"/>
    <lineage>
        <taxon>Bacteria</taxon>
        <taxon>Pseudomonadati</taxon>
        <taxon>Bacteroidota</taxon>
        <taxon>Cytophagia</taxon>
        <taxon>Cytophagales</taxon>
        <taxon>Microscillaceae</taxon>
        <taxon>Microscilla</taxon>
    </lineage>
</organism>
<dbReference type="SUPFAM" id="SSF53335">
    <property type="entry name" value="S-adenosyl-L-methionine-dependent methyltransferases"/>
    <property type="match status" value="1"/>
</dbReference>
<accession>A1ZJD4</accession>
<sequence length="522" mass="60659">MNQLILGDTQNVLAVLESQSIDLVYIDLPPHIVDPATVTSSNKQAKNYQKWLKNTIKHTLPLLKSTASVFVNIPSSLKEWAVNTALPKHFEEAHYKGEIKWKPTQNTGNLSVHTSLQYTTILYYARSEQYTCNYPYNEHYLNQIYRYEDSKGRYRLDSLNSVHADGFFYSYKGHEAPTSGWAFPEETLIEWEHLGLLNIPANNDDPITFKKYYIAPKDQTNRPCQVSPFNAPQKGFTYQSKNPYHLLRRIIQYASNEGDTLLSINVKNGRLLRLADQYKRFWIGTNTLVDNIKQAEYLLNKESSQDFSLRIYQYESHTRLHSEAGQFEKWIIEQFEPQLLNDASVIIRLGSNLGLSAIDHMVKHHIQPFRKKWFYENHPEHLYHGVLVGDQFSKYAIEEVQRLNTYENIRLKLVTLDDLTPVPVKPEIQYTIQASDNDQQEVQFKLEVADQQNIAFYSWDFDYQPDKAFRPQEMLKQQAELTYSFAPGKYTVAVQTTQKDGLSSMQTLEIEVKSNLEEKIAS</sequence>
<reference evidence="4 5" key="1">
    <citation type="submission" date="2007-01" db="EMBL/GenBank/DDBJ databases">
        <authorList>
            <person name="Haygood M."/>
            <person name="Podell S."/>
            <person name="Anderson C."/>
            <person name="Hopkinson B."/>
            <person name="Roe K."/>
            <person name="Barbeau K."/>
            <person name="Gaasterland T."/>
            <person name="Ferriera S."/>
            <person name="Johnson J."/>
            <person name="Kravitz S."/>
            <person name="Beeson K."/>
            <person name="Sutton G."/>
            <person name="Rogers Y.-H."/>
            <person name="Friedman R."/>
            <person name="Frazier M."/>
            <person name="Venter J.C."/>
        </authorList>
    </citation>
    <scope>NUCLEOTIDE SEQUENCE [LARGE SCALE GENOMIC DNA]</scope>
    <source>
        <strain evidence="4 5">ATCC 23134</strain>
    </source>
</reference>
<keyword evidence="2" id="KW-0808">Transferase</keyword>
<proteinExistence type="predicted"/>
<evidence type="ECO:0000313" key="5">
    <source>
        <dbReference type="Proteomes" id="UP000004095"/>
    </source>
</evidence>
<evidence type="ECO:0000313" key="4">
    <source>
        <dbReference type="EMBL" id="EAY29670.1"/>
    </source>
</evidence>